<protein>
    <submittedName>
        <fullName evidence="1">Uncharacterized protein</fullName>
    </submittedName>
</protein>
<sequence length="28" mass="3251">MKGKSHSTDEIIRFCDKPMAIQPLYPFP</sequence>
<dbReference type="EMBL" id="UINC01109273">
    <property type="protein sequence ID" value="SVC75980.1"/>
    <property type="molecule type" value="Genomic_DNA"/>
</dbReference>
<proteinExistence type="predicted"/>
<name>A0A382PT55_9ZZZZ</name>
<reference evidence="1" key="1">
    <citation type="submission" date="2018-05" db="EMBL/GenBank/DDBJ databases">
        <authorList>
            <person name="Lanie J.A."/>
            <person name="Ng W.-L."/>
            <person name="Kazmierczak K.M."/>
            <person name="Andrzejewski T.M."/>
            <person name="Davidsen T.M."/>
            <person name="Wayne K.J."/>
            <person name="Tettelin H."/>
            <person name="Glass J.I."/>
            <person name="Rusch D."/>
            <person name="Podicherti R."/>
            <person name="Tsui H.-C.T."/>
            <person name="Winkler M.E."/>
        </authorList>
    </citation>
    <scope>NUCLEOTIDE SEQUENCE</scope>
</reference>
<dbReference type="AlphaFoldDB" id="A0A382PT55"/>
<gene>
    <name evidence="1" type="ORF">METZ01_LOCUS328834</name>
</gene>
<evidence type="ECO:0000313" key="1">
    <source>
        <dbReference type="EMBL" id="SVC75980.1"/>
    </source>
</evidence>
<accession>A0A382PT55</accession>
<organism evidence="1">
    <name type="scientific">marine metagenome</name>
    <dbReference type="NCBI Taxonomy" id="408172"/>
    <lineage>
        <taxon>unclassified sequences</taxon>
        <taxon>metagenomes</taxon>
        <taxon>ecological metagenomes</taxon>
    </lineage>
</organism>
<feature type="non-terminal residue" evidence="1">
    <location>
        <position position="28"/>
    </location>
</feature>